<name>A0A964BNX4_9CYAN</name>
<dbReference type="Proteomes" id="UP000729733">
    <property type="component" value="Unassembled WGS sequence"/>
</dbReference>
<dbReference type="InterPro" id="IPR016039">
    <property type="entry name" value="Thiolase-like"/>
</dbReference>
<feature type="domain" description="Ketosynthase family 3 (KS3)" evidence="4">
    <location>
        <begin position="1"/>
        <end position="371"/>
    </location>
</feature>
<dbReference type="GO" id="GO:0004315">
    <property type="term" value="F:3-oxoacyl-[acyl-carrier-protein] synthase activity"/>
    <property type="evidence" value="ECO:0007669"/>
    <property type="project" value="TreeGrafter"/>
</dbReference>
<dbReference type="Pfam" id="PF00109">
    <property type="entry name" value="ketoacyl-synt"/>
    <property type="match status" value="1"/>
</dbReference>
<evidence type="ECO:0000256" key="3">
    <source>
        <dbReference type="RuleBase" id="RU003694"/>
    </source>
</evidence>
<dbReference type="PANTHER" id="PTHR11712:SF347">
    <property type="entry name" value="BETA KETOACYL-ACYL CARRIER PROTEIN SYNTHASE"/>
    <property type="match status" value="1"/>
</dbReference>
<accession>A0A964BNX4</accession>
<keyword evidence="6" id="KW-1185">Reference proteome</keyword>
<evidence type="ECO:0000259" key="4">
    <source>
        <dbReference type="PROSITE" id="PS52004"/>
    </source>
</evidence>
<organism evidence="5 6">
    <name type="scientific">Waterburya agarophytonicola KI4</name>
    <dbReference type="NCBI Taxonomy" id="2874699"/>
    <lineage>
        <taxon>Bacteria</taxon>
        <taxon>Bacillati</taxon>
        <taxon>Cyanobacteriota</taxon>
        <taxon>Cyanophyceae</taxon>
        <taxon>Pleurocapsales</taxon>
        <taxon>Hyellaceae</taxon>
        <taxon>Waterburya</taxon>
        <taxon>Waterburya agarophytonicola</taxon>
    </lineage>
</organism>
<evidence type="ECO:0000313" key="5">
    <source>
        <dbReference type="EMBL" id="MCC0175637.1"/>
    </source>
</evidence>
<comment type="caution">
    <text evidence="5">The sequence shown here is derived from an EMBL/GenBank/DDBJ whole genome shotgun (WGS) entry which is preliminary data.</text>
</comment>
<dbReference type="GO" id="GO:0006633">
    <property type="term" value="P:fatty acid biosynthetic process"/>
    <property type="evidence" value="ECO:0007669"/>
    <property type="project" value="TreeGrafter"/>
</dbReference>
<dbReference type="Pfam" id="PF02801">
    <property type="entry name" value="Ketoacyl-synt_C"/>
    <property type="match status" value="1"/>
</dbReference>
<proteinExistence type="inferred from homology"/>
<protein>
    <submittedName>
        <fullName evidence="5">Beta-ketoacyl-ACP synthase</fullName>
    </submittedName>
</protein>
<evidence type="ECO:0000256" key="2">
    <source>
        <dbReference type="ARBA" id="ARBA00022679"/>
    </source>
</evidence>
<evidence type="ECO:0000256" key="1">
    <source>
        <dbReference type="ARBA" id="ARBA00008467"/>
    </source>
</evidence>
<dbReference type="AlphaFoldDB" id="A0A964BNX4"/>
<comment type="similarity">
    <text evidence="1 3">Belongs to the thiolase-like superfamily. Beta-ketoacyl-ACP synthases family.</text>
</comment>
<gene>
    <name evidence="5" type="ORF">I4641_01410</name>
</gene>
<dbReference type="SMART" id="SM00825">
    <property type="entry name" value="PKS_KS"/>
    <property type="match status" value="1"/>
</dbReference>
<dbReference type="SUPFAM" id="SSF53901">
    <property type="entry name" value="Thiolase-like"/>
    <property type="match status" value="2"/>
</dbReference>
<dbReference type="InterPro" id="IPR020841">
    <property type="entry name" value="PKS_Beta-ketoAc_synthase_dom"/>
</dbReference>
<dbReference type="InterPro" id="IPR014030">
    <property type="entry name" value="Ketoacyl_synth_N"/>
</dbReference>
<dbReference type="PROSITE" id="PS52004">
    <property type="entry name" value="KS3_2"/>
    <property type="match status" value="1"/>
</dbReference>
<dbReference type="InterPro" id="IPR014031">
    <property type="entry name" value="Ketoacyl_synth_C"/>
</dbReference>
<dbReference type="RefSeq" id="WP_229638639.1">
    <property type="nucleotide sequence ID" value="NZ_JADWDC010000002.1"/>
</dbReference>
<reference evidence="5" key="1">
    <citation type="journal article" date="2021" name="Antonie Van Leeuwenhoek">
        <title>Draft genome and description of Waterburya agarophytonicola gen. nov. sp. nov. (Pleurocapsales, Cyanobacteria): a seaweed symbiont.</title>
        <authorList>
            <person name="Bonthond G."/>
            <person name="Shalygin S."/>
            <person name="Bayer T."/>
            <person name="Weinberger F."/>
        </authorList>
    </citation>
    <scope>NUCLEOTIDE SEQUENCE</scope>
    <source>
        <strain evidence="5">KI4</strain>
    </source>
</reference>
<dbReference type="EMBL" id="JADWDC010000002">
    <property type="protein sequence ID" value="MCC0175637.1"/>
    <property type="molecule type" value="Genomic_DNA"/>
</dbReference>
<evidence type="ECO:0000313" key="6">
    <source>
        <dbReference type="Proteomes" id="UP000729733"/>
    </source>
</evidence>
<dbReference type="PANTHER" id="PTHR11712">
    <property type="entry name" value="POLYKETIDE SYNTHASE-RELATED"/>
    <property type="match status" value="1"/>
</dbReference>
<sequence>MDVVVTGMGLLSCLGSLQPTWSKILQGKSGIRFQTLFSELPVFPLGLIDAKPSKIDRITARLLSDTLVDAQLQAPMSDCGVVIGSSRGCQANWEELVTLKQNNIPHWLDTLPHQSAIATAKLIQTTAPVLAPMAACATGIWALARGYELIRTGRCDRVIAGAVESPITPLTLAAFERMGALAKTGCYPFDRERQGLVLGEGGAMFVLETAKLAASRRAKVYGKIGGFGLTCDAHHISAPQISNGSAAKAIQQALKRSDLEPKDIGYIHAHGTSTVLNDRHEAELIKHIFPQRVAISSTKGATGHTLGASGAIGTAFSLMALHQGYLPPCVGLSNGEFDLDLIAQTREVGINNAMCFSFGFGGQNAVIALSK</sequence>
<dbReference type="NCBIfam" id="NF004618">
    <property type="entry name" value="PRK05952.1"/>
    <property type="match status" value="1"/>
</dbReference>
<dbReference type="CDD" id="cd00834">
    <property type="entry name" value="KAS_I_II"/>
    <property type="match status" value="1"/>
</dbReference>
<dbReference type="Gene3D" id="3.40.47.10">
    <property type="match status" value="1"/>
</dbReference>
<keyword evidence="2 3" id="KW-0808">Transferase</keyword>
<dbReference type="InterPro" id="IPR000794">
    <property type="entry name" value="Beta-ketoacyl_synthase"/>
</dbReference>